<gene>
    <name evidence="1" type="ORF">LOY88_004478</name>
</gene>
<comment type="caution">
    <text evidence="1">The sequence shown here is derived from an EMBL/GenBank/DDBJ whole genome shotgun (WGS) entry which is preliminary data.</text>
</comment>
<accession>A0ACB8UTI2</accession>
<name>A0ACB8UTI2_9EURO</name>
<reference evidence="1" key="1">
    <citation type="journal article" date="2022" name="bioRxiv">
        <title>Population genetic analysis of Ophidiomyces ophidiicola, the causative agent of snake fungal disease, indicates recent introductions to the USA.</title>
        <authorList>
            <person name="Ladner J.T."/>
            <person name="Palmer J.M."/>
            <person name="Ettinger C.L."/>
            <person name="Stajich J.E."/>
            <person name="Farrell T.M."/>
            <person name="Glorioso B.M."/>
            <person name="Lawson B."/>
            <person name="Price S.J."/>
            <person name="Stengle A.G."/>
            <person name="Grear D.A."/>
            <person name="Lorch J.M."/>
        </authorList>
    </citation>
    <scope>NUCLEOTIDE SEQUENCE</scope>
    <source>
        <strain evidence="1">NWHC 24266-5</strain>
    </source>
</reference>
<protein>
    <submittedName>
        <fullName evidence="1">Uncharacterized protein</fullName>
    </submittedName>
</protein>
<organism evidence="1">
    <name type="scientific">Ophidiomyces ophidiicola</name>
    <dbReference type="NCBI Taxonomy" id="1387563"/>
    <lineage>
        <taxon>Eukaryota</taxon>
        <taxon>Fungi</taxon>
        <taxon>Dikarya</taxon>
        <taxon>Ascomycota</taxon>
        <taxon>Pezizomycotina</taxon>
        <taxon>Eurotiomycetes</taxon>
        <taxon>Eurotiomycetidae</taxon>
        <taxon>Onygenales</taxon>
        <taxon>Onygenaceae</taxon>
        <taxon>Ophidiomyces</taxon>
    </lineage>
</organism>
<dbReference type="EMBL" id="JALBCA010000068">
    <property type="protein sequence ID" value="KAI2384733.1"/>
    <property type="molecule type" value="Genomic_DNA"/>
</dbReference>
<evidence type="ECO:0000313" key="1">
    <source>
        <dbReference type="EMBL" id="KAI2384733.1"/>
    </source>
</evidence>
<proteinExistence type="predicted"/>
<sequence>MDAAADPNPPPSTDPAPASFSNEYWNGISSLYPSAPSHEEPFGIGWDHPVFQTPQAQSSDLYTHPQQTWHQSPLQHTVLPEPHQVFDLPNQYQIAFQQQQQSQQQPSSQHQPQQQAAPQPRQQQPPIVTYDSSQQTPAYPAYPFDNSYYSPLPPASYAPQASVDLQRTALRPGGSSENQQPTYSNTAIQQNIQPRPGPYPNEYTPHPTHANYHNTIDPQFLTASRHSLIPPEQTQRNIFVVNPADLERPSAVRNFQIKAEYSKPALLPAPSQNLTQIKQVKNGKHCTILRKTAHRSNLHFVAPAISKVERPLQPRLKKESPVRTKPLAKNDPARTPRKQGQPLSDSSDSSGSELDEPPEASPLPPSRPTDPDGNIKYDAMKIVWFPRNRHPSAPAVRNAMVLFSDLVKGVRDVWKSRSEALKAAENQGQEDKIPAIKREVIMQRRYLDIIINIALSHGHPAYIQRFGEHPITVSAFYSFLLDRHTAADSDGPLTVNILKLMSKFTTMDQATLEKTKNDKILTRFVKKGGDTIKKLAQIVLDNAALAAKTKTESSKPSSKETTPQLVIKKEAVETSDNPYVLIRNALPQNSKKRPRELEEKSAQTPKRVVSPPNVKNSQTSLPANLGVSQRSVGPANDSRAVPLAPTTKPKANIVTPKPTPSLFSSLMSASKKPGTSNAARAAAAAAAKEKSKVEQETPRAPPRPMFSFSETLADLSKPKPVVSTKPVEERPPETEEERKKRLKKEERRKLRVSWKPDDSLVEIRLFTHDPEEDIGRDDSARRDVSDLAGEGRTLKMHRGLDDLDDDDEDDMLPYNCPFEIDFAMLEPDCRERNFFKTGGRSAPASATKEQQDQREASTLSVFYTSPDDIPCSPKEPPGLDKEEETYEPEDDFGQPNDQVKARSAKYFAAMAGITMKTSPVTTQPGRQAPTAAPGLTHPQTAAQMDISTLLKVLQGNQVPQQQHQPQPQSNMSDLEKIFDKFRDPNQPPTRQTGQLPPSMPAPSAQGLDWQKLLNVMNLQQQMQPSVFSQAQPSQGPDLAAVLAQLSTPASSQQGQQQQQHQPQQISNQQSATSQQCSTPYENPERKRYRESGIRPDAETNTGQGKRFKANGEPVGSKRHGRRSRKFSRRH</sequence>